<feature type="compositionally biased region" description="Basic and acidic residues" evidence="2">
    <location>
        <begin position="391"/>
        <end position="418"/>
    </location>
</feature>
<dbReference type="GO" id="GO:0003676">
    <property type="term" value="F:nucleic acid binding"/>
    <property type="evidence" value="ECO:0007669"/>
    <property type="project" value="InterPro"/>
</dbReference>
<keyword evidence="1" id="KW-0479">Metal-binding</keyword>
<dbReference type="AlphaFoldDB" id="A0A5C7IET9"/>
<dbReference type="PANTHER" id="PTHR35317">
    <property type="entry name" value="OS04G0629600 PROTEIN"/>
    <property type="match status" value="1"/>
</dbReference>
<dbReference type="Gene3D" id="4.10.60.10">
    <property type="entry name" value="Zinc finger, CCHC-type"/>
    <property type="match status" value="1"/>
</dbReference>
<dbReference type="InterPro" id="IPR036875">
    <property type="entry name" value="Znf_CCHC_sf"/>
</dbReference>
<dbReference type="EMBL" id="VAHF01000003">
    <property type="protein sequence ID" value="TXG67548.1"/>
    <property type="molecule type" value="Genomic_DNA"/>
</dbReference>
<evidence type="ECO:0000256" key="2">
    <source>
        <dbReference type="SAM" id="MobiDB-lite"/>
    </source>
</evidence>
<dbReference type="PANTHER" id="PTHR35317:SF35">
    <property type="entry name" value="DUF4219 DOMAIN-CONTAINING PROTEIN"/>
    <property type="match status" value="1"/>
</dbReference>
<feature type="region of interest" description="Disordered" evidence="2">
    <location>
        <begin position="388"/>
        <end position="429"/>
    </location>
</feature>
<proteinExistence type="predicted"/>
<feature type="domain" description="CCHC-type" evidence="3">
    <location>
        <begin position="450"/>
        <end position="465"/>
    </location>
</feature>
<dbReference type="SUPFAM" id="SSF57756">
    <property type="entry name" value="Retrovirus zinc finger-like domains"/>
    <property type="match status" value="1"/>
</dbReference>
<keyword evidence="5" id="KW-1185">Reference proteome</keyword>
<feature type="region of interest" description="Disordered" evidence="2">
    <location>
        <begin position="1"/>
        <end position="22"/>
    </location>
</feature>
<organism evidence="4 5">
    <name type="scientific">Acer yangbiense</name>
    <dbReference type="NCBI Taxonomy" id="1000413"/>
    <lineage>
        <taxon>Eukaryota</taxon>
        <taxon>Viridiplantae</taxon>
        <taxon>Streptophyta</taxon>
        <taxon>Embryophyta</taxon>
        <taxon>Tracheophyta</taxon>
        <taxon>Spermatophyta</taxon>
        <taxon>Magnoliopsida</taxon>
        <taxon>eudicotyledons</taxon>
        <taxon>Gunneridae</taxon>
        <taxon>Pentapetalae</taxon>
        <taxon>rosids</taxon>
        <taxon>malvids</taxon>
        <taxon>Sapindales</taxon>
        <taxon>Sapindaceae</taxon>
        <taxon>Hippocastanoideae</taxon>
        <taxon>Acereae</taxon>
        <taxon>Acer</taxon>
    </lineage>
</organism>
<dbReference type="InterPro" id="IPR054722">
    <property type="entry name" value="PolX-like_BBD"/>
</dbReference>
<keyword evidence="1" id="KW-0862">Zinc</keyword>
<dbReference type="Pfam" id="PF22936">
    <property type="entry name" value="Pol_BBD"/>
    <property type="match status" value="1"/>
</dbReference>
<evidence type="ECO:0000313" key="5">
    <source>
        <dbReference type="Proteomes" id="UP000323000"/>
    </source>
</evidence>
<dbReference type="PROSITE" id="PS50158">
    <property type="entry name" value="ZF_CCHC"/>
    <property type="match status" value="1"/>
</dbReference>
<dbReference type="Pfam" id="PF14223">
    <property type="entry name" value="Retrotran_gag_2"/>
    <property type="match status" value="1"/>
</dbReference>
<accession>A0A5C7IET9</accession>
<dbReference type="GO" id="GO:0008270">
    <property type="term" value="F:zinc ion binding"/>
    <property type="evidence" value="ECO:0007669"/>
    <property type="project" value="UniProtKB-KW"/>
</dbReference>
<keyword evidence="1" id="KW-0863">Zinc-finger</keyword>
<feature type="compositionally biased region" description="Polar residues" evidence="2">
    <location>
        <begin position="702"/>
        <end position="713"/>
    </location>
</feature>
<sequence length="746" mass="83913">MGESSNAAANKGRFSPSDGQGQAKATADQICFSTLESSTLLLFSMDSEKCSSNLSACDKSPCANTLSQQHFVNAPKLVDSSLKGVKSCENTPAAYCTFDVNSNKTAAFVDSSTIESSNCSKEHLWHLKLGHPSFRVLNQVLRSVISVPKLLGLCKYSCNMASLVGEFVGSSHSILPVFGGENYEFWKVKMKTLLLAEGLWSIVDKGFSEPADGVELSDEQKRVLETNRINDAKALSKIQNAVSLAIFPRIMGTTKAKEAWEILQQEFQGSIKEIAIKHQNLRREFENLKMKDSESMKDYFSRVIDVVNHMKTYGENITDQRIVEKILISLPEKYEYIVAAIEESKDLSTLSMQQLMSSLLSHEQRRLRNIDQSVENAFRSKLNLKSQPFSKKKDAVSDSKRPDSAKEDDSSKREDKNKQGKAFNNSRPPCKICKKTNHDTSKCWHRGKPKCYHCKKFGHVEKNCRFKSNNHANFSEEQNDDNANLFYASQAITNVKDNIRYLDSGCSNHMSGDSKIFMDIDTTVRSKVKLGNGSIVEAKGKGTILIETKRGPRYIRDVLLVPVLEQNLLSIGQLVENGYHVCFENNACKIFDRKNKDQVIASIKMRSNRSFPLEFHYGVVSFRSQVIEDTWLWHKRFCHLNFNGLKLLKQKDMVMGLPEMETKMSPCEASWDWKEKKVQEITHAILQNPQEALRQPHEDNFLPTTPVNNGINLSSSSSSSDSGSSTASSSCSSSRKTRMLSEVYES</sequence>
<feature type="region of interest" description="Disordered" evidence="2">
    <location>
        <begin position="697"/>
        <end position="746"/>
    </location>
</feature>
<evidence type="ECO:0000259" key="3">
    <source>
        <dbReference type="PROSITE" id="PS50158"/>
    </source>
</evidence>
<dbReference type="InterPro" id="IPR001878">
    <property type="entry name" value="Znf_CCHC"/>
</dbReference>
<gene>
    <name evidence="4" type="ORF">EZV62_008823</name>
</gene>
<evidence type="ECO:0000256" key="1">
    <source>
        <dbReference type="PROSITE-ProRule" id="PRU00047"/>
    </source>
</evidence>
<evidence type="ECO:0000313" key="4">
    <source>
        <dbReference type="EMBL" id="TXG67548.1"/>
    </source>
</evidence>
<dbReference type="Pfam" id="PF13976">
    <property type="entry name" value="gag_pre-integrs"/>
    <property type="match status" value="1"/>
</dbReference>
<dbReference type="Proteomes" id="UP000323000">
    <property type="component" value="Chromosome 3"/>
</dbReference>
<feature type="compositionally biased region" description="Low complexity" evidence="2">
    <location>
        <begin position="714"/>
        <end position="734"/>
    </location>
</feature>
<dbReference type="InterPro" id="IPR025724">
    <property type="entry name" value="GAG-pre-integrase_dom"/>
</dbReference>
<reference evidence="5" key="1">
    <citation type="journal article" date="2019" name="Gigascience">
        <title>De novo genome assembly of the endangered Acer yangbiense, a plant species with extremely small populations endemic to Yunnan Province, China.</title>
        <authorList>
            <person name="Yang J."/>
            <person name="Wariss H.M."/>
            <person name="Tao L."/>
            <person name="Zhang R."/>
            <person name="Yun Q."/>
            <person name="Hollingsworth P."/>
            <person name="Dao Z."/>
            <person name="Luo G."/>
            <person name="Guo H."/>
            <person name="Ma Y."/>
            <person name="Sun W."/>
        </authorList>
    </citation>
    <scope>NUCLEOTIDE SEQUENCE [LARGE SCALE GENOMIC DNA]</scope>
    <source>
        <strain evidence="5">cv. Malutang</strain>
    </source>
</reference>
<comment type="caution">
    <text evidence="4">The sequence shown here is derived from an EMBL/GenBank/DDBJ whole genome shotgun (WGS) entry which is preliminary data.</text>
</comment>
<name>A0A5C7IET9_9ROSI</name>
<dbReference type="OrthoDB" id="8063677at2759"/>
<protein>
    <recommendedName>
        <fullName evidence="3">CCHC-type domain-containing protein</fullName>
    </recommendedName>
</protein>